<dbReference type="PANTHER" id="PTHR14136">
    <property type="entry name" value="BTB_POZ DOMAIN-CONTAINING PROTEIN KCTD9"/>
    <property type="match status" value="1"/>
</dbReference>
<evidence type="ECO:0000313" key="4">
    <source>
        <dbReference type="Proteomes" id="UP000325787"/>
    </source>
</evidence>
<evidence type="ECO:0000256" key="1">
    <source>
        <dbReference type="SAM" id="MobiDB-lite"/>
    </source>
</evidence>
<organism evidence="3 4">
    <name type="scientific">Saccharothrix syringae</name>
    <name type="common">Nocardiopsis syringae</name>
    <dbReference type="NCBI Taxonomy" id="103733"/>
    <lineage>
        <taxon>Bacteria</taxon>
        <taxon>Bacillati</taxon>
        <taxon>Actinomycetota</taxon>
        <taxon>Actinomycetes</taxon>
        <taxon>Pseudonocardiales</taxon>
        <taxon>Pseudonocardiaceae</taxon>
        <taxon>Saccharothrix</taxon>
    </lineage>
</organism>
<dbReference type="RefSeq" id="WP_153278412.1">
    <property type="nucleotide sequence ID" value="NZ_CP034550.1"/>
</dbReference>
<sequence length="636" mass="68001">MRSAGRVGGDDRGMSNSAAREDPPRRFDPPVLRPVLSPWVTAMVAASALVAAVLVLVLLWRWADRLGLPPDRVATAQLEAVKIAASVLVAAGGLYALYLTARRQRTQELELAQRDRVQEHAERVADDARDDARTRRTNDLYAKAVEQLGSEHHAVRHGALYALEHLAQDNPDYRAPVAKVLCAYLRSPFTPPSDAPTTARPLGVRRLPRRHRAHRLAAPRPTTGTPRPGPHVSLLGRHQEREVRLTAQRILADHLRPGPDADHPAPTYWQDIGLDLTDATLIDFDFAHCRINSTATFTNATFTGDARFDEATFTGAARFGGVSFAGDATFTNATFTGDARFDEATFAAAWFDEATFTGDATFTNATFTGDARFDEATFAAAWFSEATFTGDATFTNATFTGDARFDEATFTGAARFGGVSFAGAARFGGVSFAAAAWFTGATFTGDARFGGVSFAAAAWFTGATFAAAVRFGEATFVGDARFSGVSFAAARFGEATFTGAAWFDEAAFTGTATFTNATFTGDAGFGEATFAAAAWFTGATFAAAWFDGVSFAGDAWFGEATFAAAWFDGVSFAGDAWFGEATFTAAATCPGTRVAVRRDRVDVWMEGWTATDAEDGEWTYLVPVPAVLSTPPVDSP</sequence>
<dbReference type="EMBL" id="CP034550">
    <property type="protein sequence ID" value="QFZ20452.1"/>
    <property type="molecule type" value="Genomic_DNA"/>
</dbReference>
<name>A0A5Q0H401_SACSY</name>
<feature type="transmembrane region" description="Helical" evidence="2">
    <location>
        <begin position="80"/>
        <end position="98"/>
    </location>
</feature>
<keyword evidence="2" id="KW-0812">Transmembrane</keyword>
<reference evidence="4" key="1">
    <citation type="journal article" date="2021" name="Curr. Microbiol.">
        <title>Complete genome of nocamycin-producing strain Saccharothrix syringae NRRL B-16468 reveals the biosynthetic potential for secondary metabolites.</title>
        <authorList>
            <person name="Mo X."/>
            <person name="Yang S."/>
        </authorList>
    </citation>
    <scope>NUCLEOTIDE SEQUENCE [LARGE SCALE GENOMIC DNA]</scope>
    <source>
        <strain evidence="4">ATCC 51364 / DSM 43886 / JCM 6844 / KCTC 9398 / NBRC 14523 / NRRL B-16468 / INA 2240</strain>
    </source>
</reference>
<feature type="compositionally biased region" description="Basic and acidic residues" evidence="1">
    <location>
        <begin position="8"/>
        <end position="27"/>
    </location>
</feature>
<evidence type="ECO:0000256" key="2">
    <source>
        <dbReference type="SAM" id="Phobius"/>
    </source>
</evidence>
<protein>
    <recommendedName>
        <fullName evidence="5">Pentapeptide repeat-containing protein</fullName>
    </recommendedName>
</protein>
<feature type="region of interest" description="Disordered" evidence="1">
    <location>
        <begin position="1"/>
        <end position="27"/>
    </location>
</feature>
<keyword evidence="4" id="KW-1185">Reference proteome</keyword>
<dbReference type="Proteomes" id="UP000325787">
    <property type="component" value="Chromosome"/>
</dbReference>
<dbReference type="KEGG" id="ssyi:EKG83_26265"/>
<feature type="transmembrane region" description="Helical" evidence="2">
    <location>
        <begin position="39"/>
        <end position="60"/>
    </location>
</feature>
<keyword evidence="2" id="KW-1133">Transmembrane helix</keyword>
<evidence type="ECO:0000313" key="3">
    <source>
        <dbReference type="EMBL" id="QFZ20452.1"/>
    </source>
</evidence>
<dbReference type="AlphaFoldDB" id="A0A5Q0H401"/>
<dbReference type="Gene3D" id="2.160.20.80">
    <property type="entry name" value="E3 ubiquitin-protein ligase SopA"/>
    <property type="match status" value="2"/>
</dbReference>
<dbReference type="PANTHER" id="PTHR14136:SF17">
    <property type="entry name" value="BTB_POZ DOMAIN-CONTAINING PROTEIN KCTD9"/>
    <property type="match status" value="1"/>
</dbReference>
<dbReference type="Pfam" id="PF13576">
    <property type="entry name" value="Pentapeptide_3"/>
    <property type="match status" value="3"/>
</dbReference>
<accession>A0A5Q0H401</accession>
<proteinExistence type="predicted"/>
<gene>
    <name evidence="3" type="ORF">EKG83_26265</name>
</gene>
<dbReference type="InterPro" id="IPR001646">
    <property type="entry name" value="5peptide_repeat"/>
</dbReference>
<evidence type="ECO:0008006" key="5">
    <source>
        <dbReference type="Google" id="ProtNLM"/>
    </source>
</evidence>
<dbReference type="InterPro" id="IPR051082">
    <property type="entry name" value="Pentapeptide-BTB/POZ_domain"/>
</dbReference>
<keyword evidence="2" id="KW-0472">Membrane</keyword>